<dbReference type="Proteomes" id="UP000887013">
    <property type="component" value="Unassembled WGS sequence"/>
</dbReference>
<protein>
    <submittedName>
        <fullName evidence="1">Uncharacterized protein</fullName>
    </submittedName>
</protein>
<keyword evidence="2" id="KW-1185">Reference proteome</keyword>
<name>A0A8X6T1Z1_NEPPI</name>
<evidence type="ECO:0000313" key="1">
    <source>
        <dbReference type="EMBL" id="GFS69001.1"/>
    </source>
</evidence>
<organism evidence="1 2">
    <name type="scientific">Nephila pilipes</name>
    <name type="common">Giant wood spider</name>
    <name type="synonym">Nephila maculata</name>
    <dbReference type="NCBI Taxonomy" id="299642"/>
    <lineage>
        <taxon>Eukaryota</taxon>
        <taxon>Metazoa</taxon>
        <taxon>Ecdysozoa</taxon>
        <taxon>Arthropoda</taxon>
        <taxon>Chelicerata</taxon>
        <taxon>Arachnida</taxon>
        <taxon>Araneae</taxon>
        <taxon>Araneomorphae</taxon>
        <taxon>Entelegynae</taxon>
        <taxon>Araneoidea</taxon>
        <taxon>Nephilidae</taxon>
        <taxon>Nephila</taxon>
    </lineage>
</organism>
<dbReference type="EMBL" id="BMAW01095174">
    <property type="protein sequence ID" value="GFS69001.1"/>
    <property type="molecule type" value="Genomic_DNA"/>
</dbReference>
<accession>A0A8X6T1Z1</accession>
<dbReference type="AlphaFoldDB" id="A0A8X6T1Z1"/>
<reference evidence="1" key="1">
    <citation type="submission" date="2020-08" db="EMBL/GenBank/DDBJ databases">
        <title>Multicomponent nature underlies the extraordinary mechanical properties of spider dragline silk.</title>
        <authorList>
            <person name="Kono N."/>
            <person name="Nakamura H."/>
            <person name="Mori M."/>
            <person name="Yoshida Y."/>
            <person name="Ohtoshi R."/>
            <person name="Malay A.D."/>
            <person name="Moran D.A.P."/>
            <person name="Tomita M."/>
            <person name="Numata K."/>
            <person name="Arakawa K."/>
        </authorList>
    </citation>
    <scope>NUCLEOTIDE SEQUENCE</scope>
</reference>
<evidence type="ECO:0000313" key="2">
    <source>
        <dbReference type="Proteomes" id="UP000887013"/>
    </source>
</evidence>
<gene>
    <name evidence="1" type="ORF">NPIL_398531</name>
</gene>
<comment type="caution">
    <text evidence="1">The sequence shown here is derived from an EMBL/GenBank/DDBJ whole genome shotgun (WGS) entry which is preliminary data.</text>
</comment>
<sequence length="121" mass="13996">MPEKSEQRYPLSKPIFSSFILNKQNIKSRYPVELNSRIIFLPAKEKKEIYPFRFFSKTVPDSSDVRNYSYHEKGGGRMLTETILSSLSARPPVGMGQIIPLQVSYYHRVEKRSLSYFSGIA</sequence>
<proteinExistence type="predicted"/>